<evidence type="ECO:0000313" key="2">
    <source>
        <dbReference type="EMBL" id="KAK7262428.1"/>
    </source>
</evidence>
<proteinExistence type="predicted"/>
<reference evidence="2 3" key="1">
    <citation type="submission" date="2024-01" db="EMBL/GenBank/DDBJ databases">
        <title>The genomes of 5 underutilized Papilionoideae crops provide insights into root nodulation and disease resistance.</title>
        <authorList>
            <person name="Yuan L."/>
        </authorList>
    </citation>
    <scope>NUCLEOTIDE SEQUENCE [LARGE SCALE GENOMIC DNA]</scope>
    <source>
        <strain evidence="2">LY-2023</strain>
        <tissue evidence="2">Leaf</tissue>
    </source>
</reference>
<feature type="domain" description="RNase H type-1" evidence="1">
    <location>
        <begin position="106"/>
        <end position="167"/>
    </location>
</feature>
<comment type="caution">
    <text evidence="2">The sequence shown here is derived from an EMBL/GenBank/DDBJ whole genome shotgun (WGS) entry which is preliminary data.</text>
</comment>
<organism evidence="2 3">
    <name type="scientific">Clitoria ternatea</name>
    <name type="common">Butterfly pea</name>
    <dbReference type="NCBI Taxonomy" id="43366"/>
    <lineage>
        <taxon>Eukaryota</taxon>
        <taxon>Viridiplantae</taxon>
        <taxon>Streptophyta</taxon>
        <taxon>Embryophyta</taxon>
        <taxon>Tracheophyta</taxon>
        <taxon>Spermatophyta</taxon>
        <taxon>Magnoliopsida</taxon>
        <taxon>eudicotyledons</taxon>
        <taxon>Gunneridae</taxon>
        <taxon>Pentapetalae</taxon>
        <taxon>rosids</taxon>
        <taxon>fabids</taxon>
        <taxon>Fabales</taxon>
        <taxon>Fabaceae</taxon>
        <taxon>Papilionoideae</taxon>
        <taxon>50 kb inversion clade</taxon>
        <taxon>NPAAA clade</taxon>
        <taxon>indigoferoid/millettioid clade</taxon>
        <taxon>Phaseoleae</taxon>
        <taxon>Clitoria</taxon>
    </lineage>
</organism>
<protein>
    <recommendedName>
        <fullName evidence="1">RNase H type-1 domain-containing protein</fullName>
    </recommendedName>
</protein>
<dbReference type="AlphaFoldDB" id="A0AAN9EZ82"/>
<sequence length="199" mass="22443">MYLEKMTSVIVELGDIQRHRKIWVGSGCSKSETSQYSYVKGAGLKASFRRKAILRDNGRRLHLFELCRNWYMPMMGFLVKLLELCVGSIGGRKDIVLNVDDSSTGEQVEVRSDSQDVVCLLNANHVEPNHRFANLIMSCRKLLVSSCKVSVVHTFRERKCCVDFLARLDAGSSVSCSLVLSQLRVLLQEDKSKGRVLKT</sequence>
<dbReference type="GO" id="GO:0003676">
    <property type="term" value="F:nucleic acid binding"/>
    <property type="evidence" value="ECO:0007669"/>
    <property type="project" value="InterPro"/>
</dbReference>
<dbReference type="Pfam" id="PF13456">
    <property type="entry name" value="RVT_3"/>
    <property type="match status" value="1"/>
</dbReference>
<dbReference type="InterPro" id="IPR002156">
    <property type="entry name" value="RNaseH_domain"/>
</dbReference>
<dbReference type="Proteomes" id="UP001359559">
    <property type="component" value="Unassembled WGS sequence"/>
</dbReference>
<evidence type="ECO:0000259" key="1">
    <source>
        <dbReference type="Pfam" id="PF13456"/>
    </source>
</evidence>
<name>A0AAN9EZ82_CLITE</name>
<keyword evidence="3" id="KW-1185">Reference proteome</keyword>
<dbReference type="EMBL" id="JAYKXN010000008">
    <property type="protein sequence ID" value="KAK7262428.1"/>
    <property type="molecule type" value="Genomic_DNA"/>
</dbReference>
<dbReference type="GO" id="GO:0004523">
    <property type="term" value="F:RNA-DNA hybrid ribonuclease activity"/>
    <property type="evidence" value="ECO:0007669"/>
    <property type="project" value="InterPro"/>
</dbReference>
<accession>A0AAN9EZ82</accession>
<gene>
    <name evidence="2" type="ORF">RJT34_30001</name>
</gene>
<evidence type="ECO:0000313" key="3">
    <source>
        <dbReference type="Proteomes" id="UP001359559"/>
    </source>
</evidence>